<name>A0A7S2XE48_9EUKA</name>
<organism evidence="3">
    <name type="scientific">Lotharella oceanica</name>
    <dbReference type="NCBI Taxonomy" id="641309"/>
    <lineage>
        <taxon>Eukaryota</taxon>
        <taxon>Sar</taxon>
        <taxon>Rhizaria</taxon>
        <taxon>Cercozoa</taxon>
        <taxon>Chlorarachniophyceae</taxon>
        <taxon>Lotharella</taxon>
    </lineage>
</organism>
<sequence length="273" mass="29674">MLAFLLLLLTSPGNVSGLSRSSRVAQRMGHAVKPAVRPPPLHATPRERNYAVAARRDSEDKSRQPARRAARRGARKANDYGSLLGSPAAKGASLVLLTLSLAETARAAMETSDWQPVATDVPNGLFNPATWIAGALFVIGGKLMIDAIQSGGVQQDFDGIKRFLEEKFETFGKKDDEASLKKRRSDWMNKIEEADKPKPKAPPINEGINDKMIYDLDELFGELNEVNQKRVDVGSMVKESKPKKKADGGGSAAGVGAEQIPVDGQREKEKELN</sequence>
<proteinExistence type="predicted"/>
<protein>
    <submittedName>
        <fullName evidence="3">Uncharacterized protein</fullName>
    </submittedName>
</protein>
<evidence type="ECO:0000256" key="1">
    <source>
        <dbReference type="SAM" id="MobiDB-lite"/>
    </source>
</evidence>
<evidence type="ECO:0000313" key="3">
    <source>
        <dbReference type="EMBL" id="CAD9770646.1"/>
    </source>
</evidence>
<feature type="compositionally biased region" description="Basic and acidic residues" evidence="1">
    <location>
        <begin position="44"/>
        <end position="63"/>
    </location>
</feature>
<feature type="signal peptide" evidence="2">
    <location>
        <begin position="1"/>
        <end position="17"/>
    </location>
</feature>
<evidence type="ECO:0000256" key="2">
    <source>
        <dbReference type="SAM" id="SignalP"/>
    </source>
</evidence>
<accession>A0A7S2XE48</accession>
<dbReference type="AlphaFoldDB" id="A0A7S2XE48"/>
<feature type="region of interest" description="Disordered" evidence="1">
    <location>
        <begin position="231"/>
        <end position="273"/>
    </location>
</feature>
<feature type="compositionally biased region" description="Basic and acidic residues" evidence="1">
    <location>
        <begin position="264"/>
        <end position="273"/>
    </location>
</feature>
<feature type="region of interest" description="Disordered" evidence="1">
    <location>
        <begin position="29"/>
        <end position="74"/>
    </location>
</feature>
<feature type="compositionally biased region" description="Basic residues" evidence="1">
    <location>
        <begin position="64"/>
        <end position="74"/>
    </location>
</feature>
<dbReference type="EMBL" id="HBHP01023545">
    <property type="protein sequence ID" value="CAD9770646.1"/>
    <property type="molecule type" value="Transcribed_RNA"/>
</dbReference>
<keyword evidence="2" id="KW-0732">Signal</keyword>
<gene>
    <name evidence="3" type="ORF">LSP00402_LOCUS14634</name>
</gene>
<feature type="chain" id="PRO_5030766541" evidence="2">
    <location>
        <begin position="18"/>
        <end position="273"/>
    </location>
</feature>
<reference evidence="3" key="1">
    <citation type="submission" date="2021-01" db="EMBL/GenBank/DDBJ databases">
        <authorList>
            <person name="Corre E."/>
            <person name="Pelletier E."/>
            <person name="Niang G."/>
            <person name="Scheremetjew M."/>
            <person name="Finn R."/>
            <person name="Kale V."/>
            <person name="Holt S."/>
            <person name="Cochrane G."/>
            <person name="Meng A."/>
            <person name="Brown T."/>
            <person name="Cohen L."/>
        </authorList>
    </citation>
    <scope>NUCLEOTIDE SEQUENCE</scope>
    <source>
        <strain evidence="3">CCMP622</strain>
    </source>
</reference>